<feature type="compositionally biased region" description="Basic and acidic residues" evidence="1">
    <location>
        <begin position="20"/>
        <end position="30"/>
    </location>
</feature>
<dbReference type="AlphaFoldDB" id="W6Q2G7"/>
<feature type="region of interest" description="Disordered" evidence="1">
    <location>
        <begin position="1"/>
        <end position="36"/>
    </location>
</feature>
<sequence length="51" mass="5625">MLALMTSMITGSPSTLGTEKNTEIETKSHQTSDSNKYSIQDTTISIPYQLM</sequence>
<feature type="compositionally biased region" description="Polar residues" evidence="1">
    <location>
        <begin position="7"/>
        <end position="19"/>
    </location>
</feature>
<accession>W6Q2G7</accession>
<gene>
    <name evidence="2" type="ORF">PROQFM164_S01g002205</name>
</gene>
<dbReference type="Proteomes" id="UP000030686">
    <property type="component" value="Unassembled WGS sequence"/>
</dbReference>
<dbReference type="EMBL" id="HG792015">
    <property type="protein sequence ID" value="CDM28394.1"/>
    <property type="molecule type" value="Genomic_DNA"/>
</dbReference>
<name>W6Q2G7_PENRF</name>
<keyword evidence="3" id="KW-1185">Reference proteome</keyword>
<protein>
    <submittedName>
        <fullName evidence="2">Genomic scaffold, ProqFM164S01</fullName>
    </submittedName>
</protein>
<evidence type="ECO:0000313" key="3">
    <source>
        <dbReference type="Proteomes" id="UP000030686"/>
    </source>
</evidence>
<evidence type="ECO:0000313" key="2">
    <source>
        <dbReference type="EMBL" id="CDM28394.1"/>
    </source>
</evidence>
<reference evidence="2" key="1">
    <citation type="journal article" date="2014" name="Nat. Commun.">
        <title>Multiple recent horizontal transfers of a large genomic region in cheese making fungi.</title>
        <authorList>
            <person name="Cheeseman K."/>
            <person name="Ropars J."/>
            <person name="Renault P."/>
            <person name="Dupont J."/>
            <person name="Gouzy J."/>
            <person name="Branca A."/>
            <person name="Abraham A.L."/>
            <person name="Ceppi M."/>
            <person name="Conseiller E."/>
            <person name="Debuchy R."/>
            <person name="Malagnac F."/>
            <person name="Goarin A."/>
            <person name="Silar P."/>
            <person name="Lacoste S."/>
            <person name="Sallet E."/>
            <person name="Bensimon A."/>
            <person name="Giraud T."/>
            <person name="Brygoo Y."/>
        </authorList>
    </citation>
    <scope>NUCLEOTIDE SEQUENCE [LARGE SCALE GENOMIC DNA]</scope>
    <source>
        <strain evidence="2">FM164</strain>
    </source>
</reference>
<proteinExistence type="predicted"/>
<evidence type="ECO:0000256" key="1">
    <source>
        <dbReference type="SAM" id="MobiDB-lite"/>
    </source>
</evidence>
<organism evidence="2 3">
    <name type="scientific">Penicillium roqueforti (strain FM164)</name>
    <dbReference type="NCBI Taxonomy" id="1365484"/>
    <lineage>
        <taxon>Eukaryota</taxon>
        <taxon>Fungi</taxon>
        <taxon>Dikarya</taxon>
        <taxon>Ascomycota</taxon>
        <taxon>Pezizomycotina</taxon>
        <taxon>Eurotiomycetes</taxon>
        <taxon>Eurotiomycetidae</taxon>
        <taxon>Eurotiales</taxon>
        <taxon>Aspergillaceae</taxon>
        <taxon>Penicillium</taxon>
    </lineage>
</organism>